<feature type="transmembrane region" description="Helical" evidence="1">
    <location>
        <begin position="20"/>
        <end position="38"/>
    </location>
</feature>
<evidence type="ECO:0000256" key="1">
    <source>
        <dbReference type="SAM" id="Phobius"/>
    </source>
</evidence>
<sequence>MRRIKAIAFHGPDPDRGATAVMVALLITALLGFTGLAVDGSGTMAKQQELQNGADAAALAAAMECGKNDTCAGIDVTAGPYGVENVSKEKGTVTTVLTPNSLTRTVRAQVTGTKTHWFLPVLGLSSSTLDAEATATWGTPRTGPTMLPLTVSMCSFERAVDTPDLDVIKDIYMPKNGSEDGPCYWGGTYPPGSFGWLTNSCTSLPVIGVDTWVSSDPGANEPSACDWPSMVGEIVLIPIFDDRRPGPPKEVHIEKFAALELLGITPSNGSSPFGQACSYTAPAYENARFHKTCIRGKFLNYVTSLDDYLVDGEDSEVTLVRLVD</sequence>
<keyword evidence="1" id="KW-0812">Transmembrane</keyword>
<proteinExistence type="predicted"/>
<dbReference type="Proteomes" id="UP000219688">
    <property type="component" value="Unassembled WGS sequence"/>
</dbReference>
<keyword evidence="4" id="KW-1185">Reference proteome</keyword>
<dbReference type="AlphaFoldDB" id="A0A285VHA6"/>
<keyword evidence="1" id="KW-0472">Membrane</keyword>
<protein>
    <submittedName>
        <fullName evidence="3">Flp pilus-assembly TadE/G-like</fullName>
    </submittedName>
</protein>
<gene>
    <name evidence="3" type="ORF">SAMN05421879_101354</name>
</gene>
<name>A0A285VHA6_9MICO</name>
<feature type="domain" description="Putative Flp pilus-assembly TadG-like N-terminal" evidence="2">
    <location>
        <begin position="17"/>
        <end position="63"/>
    </location>
</feature>
<reference evidence="4" key="1">
    <citation type="submission" date="2017-08" db="EMBL/GenBank/DDBJ databases">
        <authorList>
            <person name="Varghese N."/>
            <person name="Submissions S."/>
        </authorList>
    </citation>
    <scope>NUCLEOTIDE SEQUENCE [LARGE SCALE GENOMIC DNA]</scope>
    <source>
        <strain evidence="4">USBA17B2</strain>
    </source>
</reference>
<evidence type="ECO:0000313" key="4">
    <source>
        <dbReference type="Proteomes" id="UP000219688"/>
    </source>
</evidence>
<evidence type="ECO:0000313" key="3">
    <source>
        <dbReference type="EMBL" id="SOC51921.1"/>
    </source>
</evidence>
<keyword evidence="1" id="KW-1133">Transmembrane helix</keyword>
<evidence type="ECO:0000259" key="2">
    <source>
        <dbReference type="Pfam" id="PF13400"/>
    </source>
</evidence>
<dbReference type="EMBL" id="OBQK01000001">
    <property type="protein sequence ID" value="SOC51921.1"/>
    <property type="molecule type" value="Genomic_DNA"/>
</dbReference>
<organism evidence="3 4">
    <name type="scientific">Ornithinimicrobium cerasi</name>
    <dbReference type="NCBI Taxonomy" id="2248773"/>
    <lineage>
        <taxon>Bacteria</taxon>
        <taxon>Bacillati</taxon>
        <taxon>Actinomycetota</taxon>
        <taxon>Actinomycetes</taxon>
        <taxon>Micrococcales</taxon>
        <taxon>Ornithinimicrobiaceae</taxon>
        <taxon>Ornithinimicrobium</taxon>
    </lineage>
</organism>
<dbReference type="Pfam" id="PF13400">
    <property type="entry name" value="Tad"/>
    <property type="match status" value="1"/>
</dbReference>
<accession>A0A285VHA6</accession>
<dbReference type="InterPro" id="IPR028087">
    <property type="entry name" value="Tad_N"/>
</dbReference>
<dbReference type="RefSeq" id="WP_097186554.1">
    <property type="nucleotide sequence ID" value="NZ_OBQK01000001.1"/>
</dbReference>